<dbReference type="RefSeq" id="WP_105217050.1">
    <property type="nucleotide sequence ID" value="NZ_CP027062.1"/>
</dbReference>
<organism evidence="1 2">
    <name type="scientific">Pukyongia salina</name>
    <dbReference type="NCBI Taxonomy" id="2094025"/>
    <lineage>
        <taxon>Bacteria</taxon>
        <taxon>Pseudomonadati</taxon>
        <taxon>Bacteroidota</taxon>
        <taxon>Flavobacteriia</taxon>
        <taxon>Flavobacteriales</taxon>
        <taxon>Flavobacteriaceae</taxon>
        <taxon>Pukyongia</taxon>
    </lineage>
</organism>
<name>A0A2S0HYY5_9FLAO</name>
<protein>
    <recommendedName>
        <fullName evidence="3">Capsule assembly protein Wzi</fullName>
    </recommendedName>
</protein>
<dbReference type="Gene3D" id="2.40.160.130">
    <property type="entry name" value="Capsule assembly protein Wzi"/>
    <property type="match status" value="1"/>
</dbReference>
<dbReference type="EMBL" id="CP027062">
    <property type="protein sequence ID" value="AVI51810.1"/>
    <property type="molecule type" value="Genomic_DNA"/>
</dbReference>
<evidence type="ECO:0008006" key="3">
    <source>
        <dbReference type="Google" id="ProtNLM"/>
    </source>
</evidence>
<dbReference type="AlphaFoldDB" id="A0A2S0HYY5"/>
<dbReference type="KEGG" id="aue:C5O00_11780"/>
<sequence>MSRFLLLFCLVSYSLVSQNSGIVVNGSVAGSGFISSEENLPFWFFTNTSNERSATTDGVITANIHSMYNFDQGSLFAGLSGALRNGFDDKFQRMDLFLGYRNNWIEVTLGPKRHEQVLDGLSATNQNFLWSGNSRPLPGFLVEAPHWLQITESLSLDWSLGHYVLNDQRYVKDTWVHFKDLAVRWNVNENNGLMFKIQHVAQWSGTSTVYGEQPNDLEAFIDVFLAKRGGDEATAGDQINAVGNHLGSYLLEYKLSQTSGDFIFYHEHPFEDGSGTRLANFPDGVWGISFAPENKKFFSRVLYEFITTKDQSGSGSGTGFDRYFSNKLYRTGWAYEETIIGYPFFIYDPGIEITEETTPIISDLVQLHHFAANGTFGNFAWLLKSSVSNNSGTLREPFSMKLKNWYNYLSLSYNTTGYGAFTVVLGADFSNLADDTFGAGLGYSYKFQ</sequence>
<reference evidence="1 2" key="1">
    <citation type="submission" date="2018-02" db="EMBL/GenBank/DDBJ databases">
        <title>Genomic analysis of the strain RR4-38 isolated from a seawater recirculating aquaculture system.</title>
        <authorList>
            <person name="Kim Y.-S."/>
            <person name="Jang Y.H."/>
            <person name="Kim K.-H."/>
        </authorList>
    </citation>
    <scope>NUCLEOTIDE SEQUENCE [LARGE SCALE GENOMIC DNA]</scope>
    <source>
        <strain evidence="1 2">RR4-38</strain>
    </source>
</reference>
<gene>
    <name evidence="1" type="ORF">C5O00_11780</name>
</gene>
<keyword evidence="2" id="KW-1185">Reference proteome</keyword>
<evidence type="ECO:0000313" key="2">
    <source>
        <dbReference type="Proteomes" id="UP000238442"/>
    </source>
</evidence>
<dbReference type="Proteomes" id="UP000238442">
    <property type="component" value="Chromosome"/>
</dbReference>
<proteinExistence type="predicted"/>
<accession>A0A2S0HYY5</accession>
<dbReference type="OrthoDB" id="596512at2"/>
<dbReference type="InterPro" id="IPR038636">
    <property type="entry name" value="Wzi_sf"/>
</dbReference>
<evidence type="ECO:0000313" key="1">
    <source>
        <dbReference type="EMBL" id="AVI51810.1"/>
    </source>
</evidence>